<sequence>MNTEHPEICTILTNLINKKSVIDAFNKIENDFNKVDVLIYNAGYANSKK</sequence>
<dbReference type="SUPFAM" id="SSF51735">
    <property type="entry name" value="NAD(P)-binding Rossmann-fold domains"/>
    <property type="match status" value="1"/>
</dbReference>
<dbReference type="KEGG" id="eml:EMELA_v1c04090"/>
<dbReference type="Proteomes" id="UP000231896">
    <property type="component" value="Chromosome"/>
</dbReference>
<dbReference type="STRING" id="1408435.GCA_000685885_00702"/>
<gene>
    <name evidence="1" type="ORF">EMELA_v1c04090</name>
</gene>
<evidence type="ECO:0000313" key="2">
    <source>
        <dbReference type="Proteomes" id="UP000231896"/>
    </source>
</evidence>
<keyword evidence="2" id="KW-1185">Reference proteome</keyword>
<evidence type="ECO:0000313" key="1">
    <source>
        <dbReference type="EMBL" id="ATZ17967.1"/>
    </source>
</evidence>
<protein>
    <submittedName>
        <fullName evidence="1">Uncharacterized protein</fullName>
    </submittedName>
</protein>
<reference evidence="1 2" key="1">
    <citation type="submission" date="2017-11" db="EMBL/GenBank/DDBJ databases">
        <title>Genome sequence of Entomoplasma melaleucae M1 (ATCC 49191).</title>
        <authorList>
            <person name="Lo W.-S."/>
            <person name="Gasparich G.E."/>
            <person name="Kuo C.-H."/>
        </authorList>
    </citation>
    <scope>NUCLEOTIDE SEQUENCE [LARGE SCALE GENOMIC DNA]</scope>
    <source>
        <strain evidence="1 2">M1</strain>
    </source>
</reference>
<dbReference type="EMBL" id="CP024964">
    <property type="protein sequence ID" value="ATZ17967.1"/>
    <property type="molecule type" value="Genomic_DNA"/>
</dbReference>
<proteinExistence type="predicted"/>
<dbReference type="Gene3D" id="3.40.50.720">
    <property type="entry name" value="NAD(P)-binding Rossmann-like Domain"/>
    <property type="match status" value="1"/>
</dbReference>
<name>A0A2K8NW32_9MOLU</name>
<accession>A0A2K8NW32</accession>
<organism evidence="1 2">
    <name type="scientific">Mesoplasma melaleucae</name>
    <dbReference type="NCBI Taxonomy" id="81459"/>
    <lineage>
        <taxon>Bacteria</taxon>
        <taxon>Bacillati</taxon>
        <taxon>Mycoplasmatota</taxon>
        <taxon>Mollicutes</taxon>
        <taxon>Entomoplasmatales</taxon>
        <taxon>Entomoplasmataceae</taxon>
        <taxon>Mesoplasma</taxon>
    </lineage>
</organism>
<dbReference type="AlphaFoldDB" id="A0A2K8NW32"/>
<dbReference type="InterPro" id="IPR036291">
    <property type="entry name" value="NAD(P)-bd_dom_sf"/>
</dbReference>